<keyword evidence="3 6" id="KW-0812">Transmembrane</keyword>
<dbReference type="GO" id="GO:0005384">
    <property type="term" value="F:manganese ion transmembrane transporter activity"/>
    <property type="evidence" value="ECO:0007669"/>
    <property type="project" value="TreeGrafter"/>
</dbReference>
<comment type="subcellular location">
    <subcellularLocation>
        <location evidence="1">Membrane</location>
        <topology evidence="1">Multi-pass membrane protein</topology>
    </subcellularLocation>
</comment>
<keyword evidence="8" id="KW-1185">Reference proteome</keyword>
<organism evidence="7 8">
    <name type="scientific">Trifolium medium</name>
    <dbReference type="NCBI Taxonomy" id="97028"/>
    <lineage>
        <taxon>Eukaryota</taxon>
        <taxon>Viridiplantae</taxon>
        <taxon>Streptophyta</taxon>
        <taxon>Embryophyta</taxon>
        <taxon>Tracheophyta</taxon>
        <taxon>Spermatophyta</taxon>
        <taxon>Magnoliopsida</taxon>
        <taxon>eudicotyledons</taxon>
        <taxon>Gunneridae</taxon>
        <taxon>Pentapetalae</taxon>
        <taxon>rosids</taxon>
        <taxon>fabids</taxon>
        <taxon>Fabales</taxon>
        <taxon>Fabaceae</taxon>
        <taxon>Papilionoideae</taxon>
        <taxon>50 kb inversion clade</taxon>
        <taxon>NPAAA clade</taxon>
        <taxon>Hologalegina</taxon>
        <taxon>IRL clade</taxon>
        <taxon>Trifolieae</taxon>
        <taxon>Trifolium</taxon>
    </lineage>
</organism>
<evidence type="ECO:0000256" key="4">
    <source>
        <dbReference type="ARBA" id="ARBA00022989"/>
    </source>
</evidence>
<reference evidence="7 8" key="1">
    <citation type="journal article" date="2018" name="Front. Plant Sci.">
        <title>Red Clover (Trifolium pratense) and Zigzag Clover (T. medium) - A Picture of Genomic Similarities and Differences.</title>
        <authorList>
            <person name="Dluhosova J."/>
            <person name="Istvanek J."/>
            <person name="Nedelnik J."/>
            <person name="Repkova J."/>
        </authorList>
    </citation>
    <scope>NUCLEOTIDE SEQUENCE [LARGE SCALE GENOMIC DNA]</scope>
    <source>
        <strain evidence="8">cv. 10/8</strain>
        <tissue evidence="7">Leaf</tissue>
    </source>
</reference>
<dbReference type="InterPro" id="IPR027469">
    <property type="entry name" value="Cation_efflux_TMD_sf"/>
</dbReference>
<accession>A0A392NJF9</accession>
<evidence type="ECO:0000256" key="6">
    <source>
        <dbReference type="SAM" id="Phobius"/>
    </source>
</evidence>
<evidence type="ECO:0000256" key="1">
    <source>
        <dbReference type="ARBA" id="ARBA00004141"/>
    </source>
</evidence>
<dbReference type="Gene3D" id="1.20.1510.10">
    <property type="entry name" value="Cation efflux protein transmembrane domain"/>
    <property type="match status" value="1"/>
</dbReference>
<dbReference type="SUPFAM" id="SSF161111">
    <property type="entry name" value="Cation efflux protein transmembrane domain-like"/>
    <property type="match status" value="1"/>
</dbReference>
<dbReference type="Proteomes" id="UP000265520">
    <property type="component" value="Unassembled WGS sequence"/>
</dbReference>
<dbReference type="PANTHER" id="PTHR43840:SF45">
    <property type="entry name" value="METAL TOLERANCE PROTEIN C3-RELATED"/>
    <property type="match status" value="1"/>
</dbReference>
<dbReference type="InterPro" id="IPR050291">
    <property type="entry name" value="CDF_Transporter"/>
</dbReference>
<sequence>MQDHHFDVVTNVVGLVAAILGDKFYWWIDPVGAILLAIYTITNWSRTVMENAVSLVGQSAPPEVLQKLTYLVIRHPGIKRVDTVRAYTFGVLYFVE</sequence>
<comment type="caution">
    <text evidence="7">The sequence shown here is derived from an EMBL/GenBank/DDBJ whole genome shotgun (WGS) entry which is preliminary data.</text>
</comment>
<keyword evidence="5 6" id="KW-0472">Membrane</keyword>
<dbReference type="AlphaFoldDB" id="A0A392NJF9"/>
<evidence type="ECO:0000313" key="8">
    <source>
        <dbReference type="Proteomes" id="UP000265520"/>
    </source>
</evidence>
<dbReference type="EMBL" id="LXQA010041784">
    <property type="protein sequence ID" value="MCH99942.1"/>
    <property type="molecule type" value="Genomic_DNA"/>
</dbReference>
<name>A0A392NJF9_9FABA</name>
<proteinExistence type="predicted"/>
<feature type="non-terminal residue" evidence="7">
    <location>
        <position position="96"/>
    </location>
</feature>
<feature type="transmembrane region" description="Helical" evidence="6">
    <location>
        <begin position="24"/>
        <end position="42"/>
    </location>
</feature>
<evidence type="ECO:0000256" key="5">
    <source>
        <dbReference type="ARBA" id="ARBA00023136"/>
    </source>
</evidence>
<keyword evidence="2" id="KW-0813">Transport</keyword>
<keyword evidence="4 6" id="KW-1133">Transmembrane helix</keyword>
<evidence type="ECO:0000256" key="3">
    <source>
        <dbReference type="ARBA" id="ARBA00022692"/>
    </source>
</evidence>
<evidence type="ECO:0000313" key="7">
    <source>
        <dbReference type="EMBL" id="MCH99942.1"/>
    </source>
</evidence>
<dbReference type="GO" id="GO:0016020">
    <property type="term" value="C:membrane"/>
    <property type="evidence" value="ECO:0007669"/>
    <property type="project" value="UniProtKB-SubCell"/>
</dbReference>
<protein>
    <submittedName>
        <fullName evidence="7">Metal tolerance protein 4-like</fullName>
    </submittedName>
</protein>
<evidence type="ECO:0000256" key="2">
    <source>
        <dbReference type="ARBA" id="ARBA00022448"/>
    </source>
</evidence>
<dbReference type="PANTHER" id="PTHR43840">
    <property type="entry name" value="MITOCHONDRIAL METAL TRANSPORTER 1-RELATED"/>
    <property type="match status" value="1"/>
</dbReference>